<dbReference type="Gene3D" id="3.30.1150.10">
    <property type="match status" value="1"/>
</dbReference>
<dbReference type="Proteomes" id="UP001221189">
    <property type="component" value="Unassembled WGS sequence"/>
</dbReference>
<dbReference type="NCBIfam" id="TIGR02794">
    <property type="entry name" value="tolA_full"/>
    <property type="match status" value="1"/>
</dbReference>
<evidence type="ECO:0000313" key="6">
    <source>
        <dbReference type="EMBL" id="MDC8774041.1"/>
    </source>
</evidence>
<feature type="region of interest" description="Disordered" evidence="5">
    <location>
        <begin position="64"/>
        <end position="223"/>
    </location>
</feature>
<dbReference type="Pfam" id="PF13103">
    <property type="entry name" value="TonB_2"/>
    <property type="match status" value="1"/>
</dbReference>
<protein>
    <submittedName>
        <fullName evidence="6">Cell envelope integrity protein TolA</fullName>
    </submittedName>
</protein>
<comment type="caution">
    <text evidence="6">The sequence shown here is derived from an EMBL/GenBank/DDBJ whole genome shotgun (WGS) entry which is preliminary data.</text>
</comment>
<keyword evidence="7" id="KW-1185">Reference proteome</keyword>
<evidence type="ECO:0000313" key="7">
    <source>
        <dbReference type="Proteomes" id="UP001221189"/>
    </source>
</evidence>
<reference evidence="6 7" key="1">
    <citation type="submission" date="2022-10" db="EMBL/GenBank/DDBJ databases">
        <title>Paucibacter sp. hw1 Genome sequencing.</title>
        <authorList>
            <person name="Park S."/>
        </authorList>
    </citation>
    <scope>NUCLEOTIDE SEQUENCE [LARGE SCALE GENOMIC DNA]</scope>
    <source>
        <strain evidence="7">hw1</strain>
    </source>
</reference>
<dbReference type="InterPro" id="IPR014161">
    <property type="entry name" value="Tol-Pal_TolA"/>
</dbReference>
<feature type="compositionally biased region" description="Basic and acidic residues" evidence="5">
    <location>
        <begin position="79"/>
        <end position="192"/>
    </location>
</feature>
<accession>A0ABT5KJD7</accession>
<evidence type="ECO:0000256" key="4">
    <source>
        <dbReference type="ARBA" id="ARBA00023136"/>
    </source>
</evidence>
<organism evidence="6 7">
    <name type="scientific">Roseateles albus</name>
    <dbReference type="NCBI Taxonomy" id="2987525"/>
    <lineage>
        <taxon>Bacteria</taxon>
        <taxon>Pseudomonadati</taxon>
        <taxon>Pseudomonadota</taxon>
        <taxon>Betaproteobacteria</taxon>
        <taxon>Burkholderiales</taxon>
        <taxon>Sphaerotilaceae</taxon>
        <taxon>Roseateles</taxon>
    </lineage>
</organism>
<proteinExistence type="predicted"/>
<dbReference type="NCBIfam" id="TIGR01352">
    <property type="entry name" value="tonB_Cterm"/>
    <property type="match status" value="1"/>
</dbReference>
<sequence>MATLFLSPKDPLRPPETPMMGRGLLFATIAHAALLAALSAGVNWRTKAPPAFEAELWSAVPQAAAPKEVIPPTPEPEPEVYKKPDEPKPQTKAVEEEAQAEREAEIAVAREQKKKRAAELEAERKKREQALKDEQRKEEQRKEDQRKEDKRKEDKLKQAKLDKDKKENQLKQDKQDKQAEAKLEAQRQENLRRIQGMAGANGAPNAVGTALKSSGPSASYGGRIKASIRPNIIFTDSPNGNPVAEVEVRVAPDGTIISRKLLKPSGDGEWDKAVLRAVDKTEKLPRDVDGRVPPVLVISFQPLD</sequence>
<keyword evidence="4" id="KW-0472">Membrane</keyword>
<evidence type="ECO:0000256" key="5">
    <source>
        <dbReference type="SAM" id="MobiDB-lite"/>
    </source>
</evidence>
<name>A0ABT5KJD7_9BURK</name>
<gene>
    <name evidence="6" type="primary">tolA</name>
    <name evidence="6" type="ORF">PRZ03_20975</name>
</gene>
<comment type="subcellular location">
    <subcellularLocation>
        <location evidence="1">Membrane</location>
        <topology evidence="1">Single-pass membrane protein</topology>
    </subcellularLocation>
</comment>
<evidence type="ECO:0000256" key="3">
    <source>
        <dbReference type="ARBA" id="ARBA00022989"/>
    </source>
</evidence>
<dbReference type="EMBL" id="JAQQXT010000016">
    <property type="protein sequence ID" value="MDC8774041.1"/>
    <property type="molecule type" value="Genomic_DNA"/>
</dbReference>
<dbReference type="InterPro" id="IPR006260">
    <property type="entry name" value="TonB/TolA_C"/>
</dbReference>
<dbReference type="SUPFAM" id="SSF74653">
    <property type="entry name" value="TolA/TonB C-terminal domain"/>
    <property type="match status" value="1"/>
</dbReference>
<dbReference type="RefSeq" id="WP_273602100.1">
    <property type="nucleotide sequence ID" value="NZ_JAQQXT010000016.1"/>
</dbReference>
<keyword evidence="2" id="KW-0812">Transmembrane</keyword>
<evidence type="ECO:0000256" key="2">
    <source>
        <dbReference type="ARBA" id="ARBA00022692"/>
    </source>
</evidence>
<keyword evidence="3" id="KW-1133">Transmembrane helix</keyword>
<evidence type="ECO:0000256" key="1">
    <source>
        <dbReference type="ARBA" id="ARBA00004167"/>
    </source>
</evidence>